<protein>
    <submittedName>
        <fullName evidence="3">Universal stress protein UspA-like nucleotide-binding protein</fullName>
    </submittedName>
</protein>
<dbReference type="EMBL" id="AYYK01000008">
    <property type="protein sequence ID" value="KRM78866.1"/>
    <property type="molecule type" value="Genomic_DNA"/>
</dbReference>
<dbReference type="CDD" id="cd00293">
    <property type="entry name" value="USP-like"/>
    <property type="match status" value="1"/>
</dbReference>
<dbReference type="PRINTS" id="PR01438">
    <property type="entry name" value="UNVRSLSTRESS"/>
</dbReference>
<keyword evidence="4" id="KW-1185">Reference proteome</keyword>
<feature type="domain" description="UspA" evidence="2">
    <location>
        <begin position="9"/>
        <end position="147"/>
    </location>
</feature>
<dbReference type="STRING" id="1423738.FC84_GL000019"/>
<dbReference type="InterPro" id="IPR006016">
    <property type="entry name" value="UspA"/>
</dbReference>
<dbReference type="PANTHER" id="PTHR46268:SF6">
    <property type="entry name" value="UNIVERSAL STRESS PROTEIN UP12"/>
    <property type="match status" value="1"/>
</dbReference>
<evidence type="ECO:0000259" key="2">
    <source>
        <dbReference type="Pfam" id="PF00582"/>
    </source>
</evidence>
<dbReference type="Gene3D" id="3.40.50.620">
    <property type="entry name" value="HUPs"/>
    <property type="match status" value="1"/>
</dbReference>
<evidence type="ECO:0000313" key="3">
    <source>
        <dbReference type="EMBL" id="KRM78866.1"/>
    </source>
</evidence>
<dbReference type="InterPro" id="IPR006015">
    <property type="entry name" value="Universal_stress_UspA"/>
</dbReference>
<evidence type="ECO:0000313" key="4">
    <source>
        <dbReference type="Proteomes" id="UP000051813"/>
    </source>
</evidence>
<organism evidence="3 4">
    <name type="scientific">Lapidilactobacillus dextrinicus DSM 20335</name>
    <dbReference type="NCBI Taxonomy" id="1423738"/>
    <lineage>
        <taxon>Bacteria</taxon>
        <taxon>Bacillati</taxon>
        <taxon>Bacillota</taxon>
        <taxon>Bacilli</taxon>
        <taxon>Lactobacillales</taxon>
        <taxon>Lactobacillaceae</taxon>
        <taxon>Lapidilactobacillus</taxon>
    </lineage>
</organism>
<comment type="caution">
    <text evidence="3">The sequence shown here is derived from an EMBL/GenBank/DDBJ whole genome shotgun (WGS) entry which is preliminary data.</text>
</comment>
<reference evidence="3 4" key="1">
    <citation type="journal article" date="2015" name="Genome Announc.">
        <title>Expanding the biotechnology potential of lactobacilli through comparative genomics of 213 strains and associated genera.</title>
        <authorList>
            <person name="Sun Z."/>
            <person name="Harris H.M."/>
            <person name="McCann A."/>
            <person name="Guo C."/>
            <person name="Argimon S."/>
            <person name="Zhang W."/>
            <person name="Yang X."/>
            <person name="Jeffery I.B."/>
            <person name="Cooney J.C."/>
            <person name="Kagawa T.F."/>
            <person name="Liu W."/>
            <person name="Song Y."/>
            <person name="Salvetti E."/>
            <person name="Wrobel A."/>
            <person name="Rasinkangas P."/>
            <person name="Parkhill J."/>
            <person name="Rea M.C."/>
            <person name="O'Sullivan O."/>
            <person name="Ritari J."/>
            <person name="Douillard F.P."/>
            <person name="Paul Ross R."/>
            <person name="Yang R."/>
            <person name="Briner A.E."/>
            <person name="Felis G.E."/>
            <person name="de Vos W.M."/>
            <person name="Barrangou R."/>
            <person name="Klaenhammer T.R."/>
            <person name="Caufield P.W."/>
            <person name="Cui Y."/>
            <person name="Zhang H."/>
            <person name="O'Toole P.W."/>
        </authorList>
    </citation>
    <scope>NUCLEOTIDE SEQUENCE [LARGE SCALE GENOMIC DNA]</scope>
    <source>
        <strain evidence="3 4">DSM 20335</strain>
    </source>
</reference>
<dbReference type="SUPFAM" id="SSF52402">
    <property type="entry name" value="Adenine nucleotide alpha hydrolases-like"/>
    <property type="match status" value="1"/>
</dbReference>
<dbReference type="Proteomes" id="UP000051813">
    <property type="component" value="Unassembled WGS sequence"/>
</dbReference>
<accession>A0A0R2BK14</accession>
<name>A0A0R2BK14_9LACO</name>
<dbReference type="PANTHER" id="PTHR46268">
    <property type="entry name" value="STRESS RESPONSE PROTEIN NHAX"/>
    <property type="match status" value="1"/>
</dbReference>
<sequence>MMDTKDIYFKKILVAVDDSEDSIKAFRYAVHRALKDDLGLTIVSILEENVINVYQALTKDFIHGKREDLTKHVEEYREQALAAGVKDVDVWVGAGIPGEEIVNHVIPEVKPDLLVIGAKAKKGITKMFGSQAAYMAKNSPISVLVVR</sequence>
<comment type="similarity">
    <text evidence="1">Belongs to the universal stress protein A family.</text>
</comment>
<proteinExistence type="inferred from homology"/>
<dbReference type="InterPro" id="IPR014729">
    <property type="entry name" value="Rossmann-like_a/b/a_fold"/>
</dbReference>
<gene>
    <name evidence="3" type="ORF">FC84_GL000019</name>
</gene>
<dbReference type="Pfam" id="PF00582">
    <property type="entry name" value="Usp"/>
    <property type="match status" value="1"/>
</dbReference>
<evidence type="ECO:0000256" key="1">
    <source>
        <dbReference type="ARBA" id="ARBA00008791"/>
    </source>
</evidence>
<dbReference type="AlphaFoldDB" id="A0A0R2BK14"/>
<dbReference type="PATRIC" id="fig|1423738.3.peg.19"/>